<evidence type="ECO:0000313" key="2">
    <source>
        <dbReference type="EMBL" id="KAF2118606.1"/>
    </source>
</evidence>
<evidence type="ECO:0008006" key="4">
    <source>
        <dbReference type="Google" id="ProtNLM"/>
    </source>
</evidence>
<dbReference type="Proteomes" id="UP000799770">
    <property type="component" value="Unassembled WGS sequence"/>
</dbReference>
<dbReference type="OrthoDB" id="3790222at2759"/>
<evidence type="ECO:0000256" key="1">
    <source>
        <dbReference type="SAM" id="SignalP"/>
    </source>
</evidence>
<keyword evidence="1" id="KW-0732">Signal</keyword>
<feature type="chain" id="PRO_5025409519" description="Ubiquitin 3 binding protein But2 C-terminal domain-containing protein" evidence="1">
    <location>
        <begin position="20"/>
        <end position="194"/>
    </location>
</feature>
<proteinExistence type="predicted"/>
<accession>A0A6A5ZHC5</accession>
<gene>
    <name evidence="2" type="ORF">BDV96DRAFT_643845</name>
</gene>
<protein>
    <recommendedName>
        <fullName evidence="4">Ubiquitin 3 binding protein But2 C-terminal domain-containing protein</fullName>
    </recommendedName>
</protein>
<name>A0A6A5ZHC5_9PLEO</name>
<keyword evidence="3" id="KW-1185">Reference proteome</keyword>
<dbReference type="AlphaFoldDB" id="A0A6A5ZHC5"/>
<feature type="signal peptide" evidence="1">
    <location>
        <begin position="1"/>
        <end position="19"/>
    </location>
</feature>
<reference evidence="2" key="1">
    <citation type="journal article" date="2020" name="Stud. Mycol.">
        <title>101 Dothideomycetes genomes: a test case for predicting lifestyles and emergence of pathogens.</title>
        <authorList>
            <person name="Haridas S."/>
            <person name="Albert R."/>
            <person name="Binder M."/>
            <person name="Bloem J."/>
            <person name="Labutti K."/>
            <person name="Salamov A."/>
            <person name="Andreopoulos B."/>
            <person name="Baker S."/>
            <person name="Barry K."/>
            <person name="Bills G."/>
            <person name="Bluhm B."/>
            <person name="Cannon C."/>
            <person name="Castanera R."/>
            <person name="Culley D."/>
            <person name="Daum C."/>
            <person name="Ezra D."/>
            <person name="Gonzalez J."/>
            <person name="Henrissat B."/>
            <person name="Kuo A."/>
            <person name="Liang C."/>
            <person name="Lipzen A."/>
            <person name="Lutzoni F."/>
            <person name="Magnuson J."/>
            <person name="Mondo S."/>
            <person name="Nolan M."/>
            <person name="Ohm R."/>
            <person name="Pangilinan J."/>
            <person name="Park H.-J."/>
            <person name="Ramirez L."/>
            <person name="Alfaro M."/>
            <person name="Sun H."/>
            <person name="Tritt A."/>
            <person name="Yoshinaga Y."/>
            <person name="Zwiers L.-H."/>
            <person name="Turgeon B."/>
            <person name="Goodwin S."/>
            <person name="Spatafora J."/>
            <person name="Crous P."/>
            <person name="Grigoriev I."/>
        </authorList>
    </citation>
    <scope>NUCLEOTIDE SEQUENCE</scope>
    <source>
        <strain evidence="2">CBS 627.86</strain>
    </source>
</reference>
<evidence type="ECO:0000313" key="3">
    <source>
        <dbReference type="Proteomes" id="UP000799770"/>
    </source>
</evidence>
<sequence length="194" mass="22082">MRLLPIFSLLLLLAAPSLTLTIPPLFSRTCPTKYPTYQGNINKGLPEQASYNTDFFVNWKETNGTVLETLIQFRVPAGSWGCQLELFFPKGHPNLWGMNDGDWRLYVYRVNDEIKPGAAWNNAPKSAYQFGNSNGPLPINRVVESDIRRIINSEECQPTMGFRVAIAPEAVRGGVQFLKDATWRNVRFRMTHNY</sequence>
<dbReference type="EMBL" id="ML977317">
    <property type="protein sequence ID" value="KAF2118606.1"/>
    <property type="molecule type" value="Genomic_DNA"/>
</dbReference>
<organism evidence="2 3">
    <name type="scientific">Lophiotrema nucula</name>
    <dbReference type="NCBI Taxonomy" id="690887"/>
    <lineage>
        <taxon>Eukaryota</taxon>
        <taxon>Fungi</taxon>
        <taxon>Dikarya</taxon>
        <taxon>Ascomycota</taxon>
        <taxon>Pezizomycotina</taxon>
        <taxon>Dothideomycetes</taxon>
        <taxon>Pleosporomycetidae</taxon>
        <taxon>Pleosporales</taxon>
        <taxon>Lophiotremataceae</taxon>
        <taxon>Lophiotrema</taxon>
    </lineage>
</organism>